<feature type="region of interest" description="Disordered" evidence="1">
    <location>
        <begin position="128"/>
        <end position="173"/>
    </location>
</feature>
<name>A0A2G8KHL6_STIJA</name>
<dbReference type="EMBL" id="MRZV01000578">
    <property type="protein sequence ID" value="PIK47493.1"/>
    <property type="molecule type" value="Genomic_DNA"/>
</dbReference>
<dbReference type="Proteomes" id="UP000230750">
    <property type="component" value="Unassembled WGS sequence"/>
</dbReference>
<evidence type="ECO:0000256" key="1">
    <source>
        <dbReference type="SAM" id="MobiDB-lite"/>
    </source>
</evidence>
<keyword evidence="3" id="KW-1185">Reference proteome</keyword>
<gene>
    <name evidence="2" type="ORF">BSL78_15664</name>
</gene>
<comment type="caution">
    <text evidence="2">The sequence shown here is derived from an EMBL/GenBank/DDBJ whole genome shotgun (WGS) entry which is preliminary data.</text>
</comment>
<accession>A0A2G8KHL6</accession>
<evidence type="ECO:0000313" key="3">
    <source>
        <dbReference type="Proteomes" id="UP000230750"/>
    </source>
</evidence>
<reference evidence="2 3" key="1">
    <citation type="journal article" date="2017" name="PLoS Biol.">
        <title>The sea cucumber genome provides insights into morphological evolution and visceral regeneration.</title>
        <authorList>
            <person name="Zhang X."/>
            <person name="Sun L."/>
            <person name="Yuan J."/>
            <person name="Sun Y."/>
            <person name="Gao Y."/>
            <person name="Zhang L."/>
            <person name="Li S."/>
            <person name="Dai H."/>
            <person name="Hamel J.F."/>
            <person name="Liu C."/>
            <person name="Yu Y."/>
            <person name="Liu S."/>
            <person name="Lin W."/>
            <person name="Guo K."/>
            <person name="Jin S."/>
            <person name="Xu P."/>
            <person name="Storey K.B."/>
            <person name="Huan P."/>
            <person name="Zhang T."/>
            <person name="Zhou Y."/>
            <person name="Zhang J."/>
            <person name="Lin C."/>
            <person name="Li X."/>
            <person name="Xing L."/>
            <person name="Huo D."/>
            <person name="Sun M."/>
            <person name="Wang L."/>
            <person name="Mercier A."/>
            <person name="Li F."/>
            <person name="Yang H."/>
            <person name="Xiang J."/>
        </authorList>
    </citation>
    <scope>NUCLEOTIDE SEQUENCE [LARGE SCALE GENOMIC DNA]</scope>
    <source>
        <strain evidence="2">Shaxun</strain>
        <tissue evidence="2">Muscle</tissue>
    </source>
</reference>
<evidence type="ECO:0000313" key="2">
    <source>
        <dbReference type="EMBL" id="PIK47493.1"/>
    </source>
</evidence>
<proteinExistence type="predicted"/>
<sequence length="173" mass="19471">MMIYKANVCKNVKRYPRPLYGQPGPLKVLLDCFWHKLDTKVQVKRFLYLTFLHAARTSTATTTDYATCFYRHMNGDTLGARHHSPSPSPYQSGHLGDQISTNQSSCHFPARKTLKMRSLPLTVRQMQEGLSPGNHRRSPSPSGTICLQGTTAVSKDTRHHRSESTTAGKKEAR</sequence>
<feature type="compositionally biased region" description="Polar residues" evidence="1">
    <location>
        <begin position="139"/>
        <end position="154"/>
    </location>
</feature>
<protein>
    <submittedName>
        <fullName evidence="2">Uncharacterized protein</fullName>
    </submittedName>
</protein>
<dbReference type="AlphaFoldDB" id="A0A2G8KHL6"/>
<organism evidence="2 3">
    <name type="scientific">Stichopus japonicus</name>
    <name type="common">Sea cucumber</name>
    <dbReference type="NCBI Taxonomy" id="307972"/>
    <lineage>
        <taxon>Eukaryota</taxon>
        <taxon>Metazoa</taxon>
        <taxon>Echinodermata</taxon>
        <taxon>Eleutherozoa</taxon>
        <taxon>Echinozoa</taxon>
        <taxon>Holothuroidea</taxon>
        <taxon>Aspidochirotacea</taxon>
        <taxon>Aspidochirotida</taxon>
        <taxon>Stichopodidae</taxon>
        <taxon>Apostichopus</taxon>
    </lineage>
</organism>